<name>A0A366E9Z7_9BACI</name>
<sequence length="175" mass="20185">MKDNYEVNPVTVAIIAEKVDGYYVSHVIESNGQSSYVRQAPVQLIDFACKYFGSSLKGRQEGARTILNVKHKVPISIDPSSGMYFFPTASPQQPFCSWISHSFVYDLQRTPQNRTKIIFRNGKTIVLDVSYGSMLNQLQRTAQFRYLLEERINLPKNRKPKESKEDDEDEFFLFT</sequence>
<gene>
    <name evidence="1" type="ORF">DES48_10588</name>
</gene>
<dbReference type="Proteomes" id="UP000252254">
    <property type="component" value="Unassembled WGS sequence"/>
</dbReference>
<reference evidence="1 2" key="1">
    <citation type="submission" date="2018-06" db="EMBL/GenBank/DDBJ databases">
        <title>Genomic Encyclopedia of Type Strains, Phase IV (KMG-IV): sequencing the most valuable type-strain genomes for metagenomic binning, comparative biology and taxonomic classification.</title>
        <authorList>
            <person name="Goeker M."/>
        </authorList>
    </citation>
    <scope>NUCLEOTIDE SEQUENCE [LARGE SCALE GENOMIC DNA]</scope>
    <source>
        <strain evidence="1 2">DSM 15140</strain>
    </source>
</reference>
<evidence type="ECO:0000313" key="2">
    <source>
        <dbReference type="Proteomes" id="UP000252254"/>
    </source>
</evidence>
<dbReference type="PIRSF" id="PIRSF011560">
    <property type="entry name" value="ComK"/>
    <property type="match status" value="1"/>
</dbReference>
<proteinExistence type="predicted"/>
<dbReference type="STRING" id="200904.GCA_900168775_01215"/>
<comment type="caution">
    <text evidence="1">The sequence shown here is derived from an EMBL/GenBank/DDBJ whole genome shotgun (WGS) entry which is preliminary data.</text>
</comment>
<dbReference type="InterPro" id="IPR010461">
    <property type="entry name" value="ComK"/>
</dbReference>
<evidence type="ECO:0000313" key="1">
    <source>
        <dbReference type="EMBL" id="RBO98238.1"/>
    </source>
</evidence>
<dbReference type="Pfam" id="PF06338">
    <property type="entry name" value="ComK"/>
    <property type="match status" value="1"/>
</dbReference>
<dbReference type="AlphaFoldDB" id="A0A366E9Z7"/>
<dbReference type="GO" id="GO:0030420">
    <property type="term" value="P:establishment of competence for transformation"/>
    <property type="evidence" value="ECO:0007669"/>
    <property type="project" value="InterPro"/>
</dbReference>
<accession>A0A366E9Z7</accession>
<organism evidence="1 2">
    <name type="scientific">Paraliobacillus ryukyuensis</name>
    <dbReference type="NCBI Taxonomy" id="200904"/>
    <lineage>
        <taxon>Bacteria</taxon>
        <taxon>Bacillati</taxon>
        <taxon>Bacillota</taxon>
        <taxon>Bacilli</taxon>
        <taxon>Bacillales</taxon>
        <taxon>Bacillaceae</taxon>
        <taxon>Paraliobacillus</taxon>
    </lineage>
</organism>
<dbReference type="RefSeq" id="WP_079709129.1">
    <property type="nucleotide sequence ID" value="NZ_BAABQN010000005.1"/>
</dbReference>
<protein>
    <submittedName>
        <fullName evidence="1">Competence protein ComK</fullName>
    </submittedName>
</protein>
<keyword evidence="2" id="KW-1185">Reference proteome</keyword>
<dbReference type="EMBL" id="QNRI01000005">
    <property type="protein sequence ID" value="RBO98238.1"/>
    <property type="molecule type" value="Genomic_DNA"/>
</dbReference>
<dbReference type="OrthoDB" id="2417337at2"/>